<proteinExistence type="predicted"/>
<protein>
    <submittedName>
        <fullName evidence="2">DUF4097 and DUF4098 domain-containing protein YvlB</fullName>
    </submittedName>
</protein>
<dbReference type="RefSeq" id="WP_089956852.1">
    <property type="nucleotide sequence ID" value="NZ_FOFR01000017.1"/>
</dbReference>
<dbReference type="Proteomes" id="UP000199352">
    <property type="component" value="Unassembled WGS sequence"/>
</dbReference>
<dbReference type="STRING" id="402600.SAMN05216188_11731"/>
<gene>
    <name evidence="2" type="ORF">SAMN05216188_11731</name>
</gene>
<name>A0A1H9SYG4_9PSEU</name>
<evidence type="ECO:0000313" key="3">
    <source>
        <dbReference type="Proteomes" id="UP000199352"/>
    </source>
</evidence>
<dbReference type="AlphaFoldDB" id="A0A1H9SYG4"/>
<sequence length="287" mass="29952">MPTFNTAEPIAVKLDLVAADVRITAGNRADTVVEVTPTSENEVDIRAAEQTQVEYSDGKLLIKSPKRRRKLFGRGSPADDQRYGAIKVAIELPEGSSVRGTAALGHLRATGALGDLRFKTAAGDVDLDEVNALEVESAVGMVDVRHVAGNADVTTAQGDIRIPRILGTAVVKNLNGSTALGVVTGTLKVKGVNGDIVVREAAADVEIKTSNGDVRIDEVVRGSVVVETARGSLNVGVRDGSSVWLALNALVGGVRNDLDDAEGPSGAGESVKVSAQTMFGNIHIRRA</sequence>
<evidence type="ECO:0000313" key="2">
    <source>
        <dbReference type="EMBL" id="SER89423.1"/>
    </source>
</evidence>
<dbReference type="InterPro" id="IPR025164">
    <property type="entry name" value="Toastrack_DUF4097"/>
</dbReference>
<evidence type="ECO:0000259" key="1">
    <source>
        <dbReference type="Pfam" id="PF13349"/>
    </source>
</evidence>
<dbReference type="OrthoDB" id="3252095at2"/>
<reference evidence="3" key="1">
    <citation type="submission" date="2016-10" db="EMBL/GenBank/DDBJ databases">
        <authorList>
            <person name="Varghese N."/>
            <person name="Submissions S."/>
        </authorList>
    </citation>
    <scope>NUCLEOTIDE SEQUENCE [LARGE SCALE GENOMIC DNA]</scope>
    <source>
        <strain evidence="3">CGMCC 4.3525</strain>
    </source>
</reference>
<accession>A0A1H9SYG4</accession>
<feature type="domain" description="DUF4097" evidence="1">
    <location>
        <begin position="14"/>
        <end position="236"/>
    </location>
</feature>
<dbReference type="Pfam" id="PF13349">
    <property type="entry name" value="DUF4097"/>
    <property type="match status" value="1"/>
</dbReference>
<keyword evidence="3" id="KW-1185">Reference proteome</keyword>
<organism evidence="2 3">
    <name type="scientific">Lentzea xinjiangensis</name>
    <dbReference type="NCBI Taxonomy" id="402600"/>
    <lineage>
        <taxon>Bacteria</taxon>
        <taxon>Bacillati</taxon>
        <taxon>Actinomycetota</taxon>
        <taxon>Actinomycetes</taxon>
        <taxon>Pseudonocardiales</taxon>
        <taxon>Pseudonocardiaceae</taxon>
        <taxon>Lentzea</taxon>
    </lineage>
</organism>
<dbReference type="EMBL" id="FOFR01000017">
    <property type="protein sequence ID" value="SER89423.1"/>
    <property type="molecule type" value="Genomic_DNA"/>
</dbReference>